<sequence>MCENGFCIYSFIVLFAAAALYQNQKDSWSLFSFEVPKILPTTTNGTQQQTDIFLYDGQNLALAVETLDGTELPGLFKLANVPGQPGQRHLVPMDEDASNTNITSPNLQASNLSGPLQPTEGNTQSVPDTLGLLGARGKAEHIWEVSMGHYSSQNVSEAAVTQLATRVYKEHADEFSDGISNFAEECAKTLSHNVTKAAELFWGWKVAIGIGELALKLPVNQQQQHLSLLLTSICSGAVGNCVILPTRPPGVSLTPT</sequence>
<dbReference type="AlphaFoldDB" id="I0YWY8"/>
<reference evidence="1 2" key="1">
    <citation type="journal article" date="2012" name="Genome Biol.">
        <title>The genome of the polar eukaryotic microalga coccomyxa subellipsoidea reveals traits of cold adaptation.</title>
        <authorList>
            <person name="Blanc G."/>
            <person name="Agarkova I."/>
            <person name="Grimwood J."/>
            <person name="Kuo A."/>
            <person name="Brueggeman A."/>
            <person name="Dunigan D."/>
            <person name="Gurnon J."/>
            <person name="Ladunga I."/>
            <person name="Lindquist E."/>
            <person name="Lucas S."/>
            <person name="Pangilinan J."/>
            <person name="Proschold T."/>
            <person name="Salamov A."/>
            <person name="Schmutz J."/>
            <person name="Weeks D."/>
            <person name="Yamada T."/>
            <person name="Claverie J.M."/>
            <person name="Grigoriev I."/>
            <person name="Van Etten J."/>
            <person name="Lomsadze A."/>
            <person name="Borodovsky M."/>
        </authorList>
    </citation>
    <scope>NUCLEOTIDE SEQUENCE [LARGE SCALE GENOMIC DNA]</scope>
    <source>
        <strain evidence="1 2">C-169</strain>
    </source>
</reference>
<dbReference type="KEGG" id="csl:COCSUDRAFT_64027"/>
<dbReference type="RefSeq" id="XP_005647451.1">
    <property type="nucleotide sequence ID" value="XM_005647394.1"/>
</dbReference>
<dbReference type="Proteomes" id="UP000007264">
    <property type="component" value="Unassembled WGS sequence"/>
</dbReference>
<organism evidence="1 2">
    <name type="scientific">Coccomyxa subellipsoidea (strain C-169)</name>
    <name type="common">Green microalga</name>
    <dbReference type="NCBI Taxonomy" id="574566"/>
    <lineage>
        <taxon>Eukaryota</taxon>
        <taxon>Viridiplantae</taxon>
        <taxon>Chlorophyta</taxon>
        <taxon>core chlorophytes</taxon>
        <taxon>Trebouxiophyceae</taxon>
        <taxon>Trebouxiophyceae incertae sedis</taxon>
        <taxon>Coccomyxaceae</taxon>
        <taxon>Coccomyxa</taxon>
        <taxon>Coccomyxa subellipsoidea</taxon>
    </lineage>
</organism>
<evidence type="ECO:0000313" key="1">
    <source>
        <dbReference type="EMBL" id="EIE22907.1"/>
    </source>
</evidence>
<keyword evidence="2" id="KW-1185">Reference proteome</keyword>
<protein>
    <submittedName>
        <fullName evidence="1">Uncharacterized protein</fullName>
    </submittedName>
</protein>
<comment type="caution">
    <text evidence="1">The sequence shown here is derived from an EMBL/GenBank/DDBJ whole genome shotgun (WGS) entry which is preliminary data.</text>
</comment>
<gene>
    <name evidence="1" type="ORF">COCSUDRAFT_64027</name>
</gene>
<dbReference type="GeneID" id="17040894"/>
<dbReference type="EMBL" id="AGSI01000009">
    <property type="protein sequence ID" value="EIE22907.1"/>
    <property type="molecule type" value="Genomic_DNA"/>
</dbReference>
<proteinExistence type="predicted"/>
<accession>I0YWY8</accession>
<name>I0YWY8_COCSC</name>
<evidence type="ECO:0000313" key="2">
    <source>
        <dbReference type="Proteomes" id="UP000007264"/>
    </source>
</evidence>